<dbReference type="AlphaFoldDB" id="A0A812L2I5"/>
<organism evidence="2 3">
    <name type="scientific">Symbiodinium natans</name>
    <dbReference type="NCBI Taxonomy" id="878477"/>
    <lineage>
        <taxon>Eukaryota</taxon>
        <taxon>Sar</taxon>
        <taxon>Alveolata</taxon>
        <taxon>Dinophyceae</taxon>
        <taxon>Suessiales</taxon>
        <taxon>Symbiodiniaceae</taxon>
        <taxon>Symbiodinium</taxon>
    </lineage>
</organism>
<reference evidence="2" key="1">
    <citation type="submission" date="2021-02" db="EMBL/GenBank/DDBJ databases">
        <authorList>
            <person name="Dougan E. K."/>
            <person name="Rhodes N."/>
            <person name="Thang M."/>
            <person name="Chan C."/>
        </authorList>
    </citation>
    <scope>NUCLEOTIDE SEQUENCE</scope>
</reference>
<evidence type="ECO:0000313" key="2">
    <source>
        <dbReference type="EMBL" id="CAE7234348.1"/>
    </source>
</evidence>
<dbReference type="OrthoDB" id="10296722at2759"/>
<feature type="region of interest" description="Disordered" evidence="1">
    <location>
        <begin position="94"/>
        <end position="121"/>
    </location>
</feature>
<protein>
    <submittedName>
        <fullName evidence="2">Uncharacterized protein</fullName>
    </submittedName>
</protein>
<name>A0A812L2I5_9DINO</name>
<proteinExistence type="predicted"/>
<keyword evidence="3" id="KW-1185">Reference proteome</keyword>
<feature type="compositionally biased region" description="Basic and acidic residues" evidence="1">
    <location>
        <begin position="94"/>
        <end position="110"/>
    </location>
</feature>
<evidence type="ECO:0000256" key="1">
    <source>
        <dbReference type="SAM" id="MobiDB-lite"/>
    </source>
</evidence>
<dbReference type="EMBL" id="CAJNDS010000791">
    <property type="protein sequence ID" value="CAE7234348.1"/>
    <property type="molecule type" value="Genomic_DNA"/>
</dbReference>
<evidence type="ECO:0000313" key="3">
    <source>
        <dbReference type="Proteomes" id="UP000604046"/>
    </source>
</evidence>
<sequence length="257" mass="29147">MVVVRVTGLDGTVLFGPEDISGTAAEIRLRLLAKSTEDSAKICLLHQHKELRRDSLLELIASGAGDPPILELTAVRKPSARLELAQLAELARENAKKREEREAKRIRPSDKQQMQEQKEHDIQEYKDAVEDLVQQLGEEALHKCRTRARQGHNDTEFDFQGSLQAYEFGAKMFFRFPRDLRSDPAMRGYYLSAAEPDTLECPDNIRVDMFSSPAGRKFLQEFRTGLVEHLRGMDLMAEPHKHSIHAIVISWKEDGAA</sequence>
<dbReference type="Proteomes" id="UP000604046">
    <property type="component" value="Unassembled WGS sequence"/>
</dbReference>
<comment type="caution">
    <text evidence="2">The sequence shown here is derived from an EMBL/GenBank/DDBJ whole genome shotgun (WGS) entry which is preliminary data.</text>
</comment>
<accession>A0A812L2I5</accession>
<gene>
    <name evidence="2" type="ORF">SNAT2548_LOCUS9883</name>
</gene>